<dbReference type="AlphaFoldDB" id="A0A3Q3ARB5"/>
<dbReference type="STRING" id="37003.ENSKMAP00000019438"/>
<keyword evidence="3" id="KW-1185">Reference proteome</keyword>
<dbReference type="InterPro" id="IPR000477">
    <property type="entry name" value="RT_dom"/>
</dbReference>
<organism evidence="2 3">
    <name type="scientific">Kryptolebias marmoratus</name>
    <name type="common">Mangrove killifish</name>
    <name type="synonym">Rivulus marmoratus</name>
    <dbReference type="NCBI Taxonomy" id="37003"/>
    <lineage>
        <taxon>Eukaryota</taxon>
        <taxon>Metazoa</taxon>
        <taxon>Chordata</taxon>
        <taxon>Craniata</taxon>
        <taxon>Vertebrata</taxon>
        <taxon>Euteleostomi</taxon>
        <taxon>Actinopterygii</taxon>
        <taxon>Neopterygii</taxon>
        <taxon>Teleostei</taxon>
        <taxon>Neoteleostei</taxon>
        <taxon>Acanthomorphata</taxon>
        <taxon>Ovalentaria</taxon>
        <taxon>Atherinomorphae</taxon>
        <taxon>Cyprinodontiformes</taxon>
        <taxon>Rivulidae</taxon>
        <taxon>Kryptolebias</taxon>
    </lineage>
</organism>
<reference evidence="2" key="2">
    <citation type="submission" date="2025-09" db="UniProtKB">
        <authorList>
            <consortium name="Ensembl"/>
        </authorList>
    </citation>
    <scope>IDENTIFICATION</scope>
</reference>
<name>A0A3Q3ARB5_KRYMA</name>
<dbReference type="PANTHER" id="PTHR31635">
    <property type="entry name" value="REVERSE TRANSCRIPTASE DOMAIN-CONTAINING PROTEIN-RELATED"/>
    <property type="match status" value="1"/>
</dbReference>
<evidence type="ECO:0000313" key="2">
    <source>
        <dbReference type="Ensembl" id="ENSKMAP00000019438.1"/>
    </source>
</evidence>
<dbReference type="Pfam" id="PF00078">
    <property type="entry name" value="RVT_1"/>
    <property type="match status" value="1"/>
</dbReference>
<dbReference type="PROSITE" id="PS50878">
    <property type="entry name" value="RT_POL"/>
    <property type="match status" value="1"/>
</dbReference>
<protein>
    <recommendedName>
        <fullName evidence="1">Reverse transcriptase domain-containing protein</fullName>
    </recommendedName>
</protein>
<dbReference type="OMA" id="FPINARS"/>
<feature type="domain" description="Reverse transcriptase" evidence="1">
    <location>
        <begin position="1"/>
        <end position="133"/>
    </location>
</feature>
<reference evidence="2" key="1">
    <citation type="submission" date="2025-08" db="UniProtKB">
        <authorList>
            <consortium name="Ensembl"/>
        </authorList>
    </citation>
    <scope>IDENTIFICATION</scope>
</reference>
<evidence type="ECO:0000259" key="1">
    <source>
        <dbReference type="PROSITE" id="PS50878"/>
    </source>
</evidence>
<sequence length="259" mass="29598">GWFRPFKQSRGLPFTIKAGVRQGCPLSPLLFVLAMEPLACAIRKTKAIKGIIPPGNLGKDIKLTIYMDNLTLLLTNNFSIFESLKLCDKFMAASNMRVNKQKSEILYNNWKEIKEKWGLSEKIDTIKVLGIQIGKNMEQTNWKEKLPKIQGKLLKWMDRDLSFTGKVLIIKTEVISTLAFLAATFPFPCRIVRSVRKIMFHFLWGSKHEKLKREIMYRPVAKGGRALPEIKSKFDAMFLTPILRACLGLAPEPLWAPEC</sequence>
<dbReference type="Proteomes" id="UP000264800">
    <property type="component" value="Unplaced"/>
</dbReference>
<dbReference type="GeneTree" id="ENSGT00940000165023"/>
<evidence type="ECO:0000313" key="3">
    <source>
        <dbReference type="Proteomes" id="UP000264800"/>
    </source>
</evidence>
<accession>A0A3Q3ARB5</accession>
<dbReference type="PANTHER" id="PTHR31635:SF196">
    <property type="entry name" value="REVERSE TRANSCRIPTASE DOMAIN-CONTAINING PROTEIN-RELATED"/>
    <property type="match status" value="1"/>
</dbReference>
<proteinExistence type="predicted"/>
<dbReference type="Ensembl" id="ENSKMAT00000019701.1">
    <property type="protein sequence ID" value="ENSKMAP00000019438.1"/>
    <property type="gene ID" value="ENSKMAG00000014455.1"/>
</dbReference>